<dbReference type="InterPro" id="IPR050425">
    <property type="entry name" value="NAD(P)_dehydrat-like"/>
</dbReference>
<dbReference type="InterPro" id="IPR036291">
    <property type="entry name" value="NAD(P)-bd_dom_sf"/>
</dbReference>
<keyword evidence="1" id="KW-0560">Oxidoreductase</keyword>
<dbReference type="CDD" id="cd05227">
    <property type="entry name" value="AR_SDR_e"/>
    <property type="match status" value="1"/>
</dbReference>
<evidence type="ECO:0000256" key="2">
    <source>
        <dbReference type="ARBA" id="ARBA00023445"/>
    </source>
</evidence>
<proteinExistence type="inferred from homology"/>
<dbReference type="InterPro" id="IPR001509">
    <property type="entry name" value="Epimerase_deHydtase"/>
</dbReference>
<dbReference type="Gene3D" id="3.40.50.720">
    <property type="entry name" value="NAD(P)-binding Rossmann-like Domain"/>
    <property type="match status" value="1"/>
</dbReference>
<reference evidence="4 5" key="1">
    <citation type="journal article" date="2009" name="Stand. Genomic Sci.">
        <title>Complete genome sequence of Dyadobacter fermentans type strain (NS114).</title>
        <authorList>
            <person name="Lang E."/>
            <person name="Lapidus A."/>
            <person name="Chertkov O."/>
            <person name="Brettin T."/>
            <person name="Detter J.C."/>
            <person name="Han C."/>
            <person name="Copeland A."/>
            <person name="Glavina Del Rio T."/>
            <person name="Nolan M."/>
            <person name="Chen F."/>
            <person name="Lucas S."/>
            <person name="Tice H."/>
            <person name="Cheng J.F."/>
            <person name="Land M."/>
            <person name="Hauser L."/>
            <person name="Chang Y.J."/>
            <person name="Jeffries C.D."/>
            <person name="Kopitz M."/>
            <person name="Bruce D."/>
            <person name="Goodwin L."/>
            <person name="Pitluck S."/>
            <person name="Ovchinnikova G."/>
            <person name="Pati A."/>
            <person name="Ivanova N."/>
            <person name="Mavrommatis K."/>
            <person name="Chen A."/>
            <person name="Palaniappan K."/>
            <person name="Chain P."/>
            <person name="Bristow J."/>
            <person name="Eisen J.A."/>
            <person name="Markowitz V."/>
            <person name="Hugenholtz P."/>
            <person name="Goker M."/>
            <person name="Rohde M."/>
            <person name="Kyrpides N.C."/>
            <person name="Klenk H.P."/>
        </authorList>
    </citation>
    <scope>NUCLEOTIDE SEQUENCE [LARGE SCALE GENOMIC DNA]</scope>
    <source>
        <strain evidence="5">ATCC 700827 / DSM 18053 / CIP 107007 / KCTC 52180 / NS114</strain>
    </source>
</reference>
<dbReference type="Proteomes" id="UP000002011">
    <property type="component" value="Chromosome"/>
</dbReference>
<feature type="domain" description="NAD-dependent epimerase/dehydratase" evidence="3">
    <location>
        <begin position="5"/>
        <end position="243"/>
    </location>
</feature>
<dbReference type="eggNOG" id="COG0451">
    <property type="taxonomic scope" value="Bacteria"/>
</dbReference>
<evidence type="ECO:0000313" key="4">
    <source>
        <dbReference type="EMBL" id="ACT92154.1"/>
    </source>
</evidence>
<dbReference type="EMBL" id="CP001619">
    <property type="protein sequence ID" value="ACT92154.1"/>
    <property type="molecule type" value="Genomic_DNA"/>
</dbReference>
<protein>
    <submittedName>
        <fullName evidence="4">NAD-dependent epimerase/dehydratase</fullName>
    </submittedName>
</protein>
<organism evidence="4 5">
    <name type="scientific">Dyadobacter fermentans (strain ATCC 700827 / DSM 18053 / CIP 107007 / KCTC 52180 / NS114)</name>
    <dbReference type="NCBI Taxonomy" id="471854"/>
    <lineage>
        <taxon>Bacteria</taxon>
        <taxon>Pseudomonadati</taxon>
        <taxon>Bacteroidota</taxon>
        <taxon>Cytophagia</taxon>
        <taxon>Cytophagales</taxon>
        <taxon>Spirosomataceae</taxon>
        <taxon>Dyadobacter</taxon>
    </lineage>
</organism>
<dbReference type="HOGENOM" id="CLU_007383_9_2_10"/>
<keyword evidence="5" id="KW-1185">Reference proteome</keyword>
<dbReference type="STRING" id="471854.Dfer_0901"/>
<dbReference type="Pfam" id="PF01370">
    <property type="entry name" value="Epimerase"/>
    <property type="match status" value="1"/>
</dbReference>
<dbReference type="AlphaFoldDB" id="C6W350"/>
<gene>
    <name evidence="4" type="ordered locus">Dfer_0901</name>
</gene>
<sequence>MDKTVLVTGGTGFLAVHTILQLLRQGYTVKTTIRSFSRKESIIRALNEGGLTNPDNLSFYEADLSADTGWDGATKNCDYVLHIASPFPAEQPTDENELIIPARDGSLRVLKAARDAGVKRVVLTSSFAAIGYSTDIENHIFTEADWTDEHAPIMPYIKSKTIAEKASWQFMEREGGEMELSVINPVGIFGPVLGDISSASLDTIIKGIVAGQITESPAFTFGVVDVRDVADLHIRAMLHPQANGERFLATSDGAMSFYDVAQLIKRHRPSLASQVAGMEPTGKAYYVRMSNQKAVTTLDWHPRSKEEALLASIDSLFNR</sequence>
<dbReference type="SUPFAM" id="SSF51735">
    <property type="entry name" value="NAD(P)-binding Rossmann-fold domains"/>
    <property type="match status" value="1"/>
</dbReference>
<dbReference type="PANTHER" id="PTHR10366">
    <property type="entry name" value="NAD DEPENDENT EPIMERASE/DEHYDRATASE"/>
    <property type="match status" value="1"/>
</dbReference>
<evidence type="ECO:0000259" key="3">
    <source>
        <dbReference type="Pfam" id="PF01370"/>
    </source>
</evidence>
<dbReference type="KEGG" id="dfe:Dfer_0901"/>
<dbReference type="FunFam" id="3.40.50.720:FF:000336">
    <property type="entry name" value="Aldehyde reductase"/>
    <property type="match status" value="1"/>
</dbReference>
<evidence type="ECO:0000313" key="5">
    <source>
        <dbReference type="Proteomes" id="UP000002011"/>
    </source>
</evidence>
<dbReference type="GO" id="GO:0016616">
    <property type="term" value="F:oxidoreductase activity, acting on the CH-OH group of donors, NAD or NADP as acceptor"/>
    <property type="evidence" value="ECO:0007669"/>
    <property type="project" value="TreeGrafter"/>
</dbReference>
<evidence type="ECO:0000256" key="1">
    <source>
        <dbReference type="ARBA" id="ARBA00023002"/>
    </source>
</evidence>
<accession>C6W350</accession>
<dbReference type="RefSeq" id="WP_015810408.1">
    <property type="nucleotide sequence ID" value="NC_013037.1"/>
</dbReference>
<dbReference type="OrthoDB" id="9778052at2"/>
<comment type="similarity">
    <text evidence="2">Belongs to the NAD(P)-dependent epimerase/dehydratase family. Dihydroflavonol-4-reductase subfamily.</text>
</comment>
<name>C6W350_DYAFD</name>
<dbReference type="PANTHER" id="PTHR10366:SF564">
    <property type="entry name" value="STEROL-4-ALPHA-CARBOXYLATE 3-DEHYDROGENASE, DECARBOXYLATING"/>
    <property type="match status" value="1"/>
</dbReference>